<dbReference type="SUPFAM" id="SSF46955">
    <property type="entry name" value="Putative DNA-binding domain"/>
    <property type="match status" value="1"/>
</dbReference>
<dbReference type="Pfam" id="PF13411">
    <property type="entry name" value="MerR_1"/>
    <property type="match status" value="1"/>
</dbReference>
<evidence type="ECO:0000313" key="5">
    <source>
        <dbReference type="Proteomes" id="UP000321157"/>
    </source>
</evidence>
<proteinExistence type="predicted"/>
<feature type="domain" description="HTH merR-type" evidence="3">
    <location>
        <begin position="1"/>
        <end position="63"/>
    </location>
</feature>
<gene>
    <name evidence="4" type="ORF">ADA01nite_08920</name>
</gene>
<evidence type="ECO:0000313" key="4">
    <source>
        <dbReference type="EMBL" id="GEN33432.1"/>
    </source>
</evidence>
<dbReference type="GO" id="GO:0003700">
    <property type="term" value="F:DNA-binding transcription factor activity"/>
    <property type="evidence" value="ECO:0007669"/>
    <property type="project" value="InterPro"/>
</dbReference>
<keyword evidence="5" id="KW-1185">Reference proteome</keyword>
<dbReference type="EMBL" id="BJXX01000045">
    <property type="protein sequence ID" value="GEN33432.1"/>
    <property type="molecule type" value="Genomic_DNA"/>
</dbReference>
<comment type="caution">
    <text evidence="4">The sequence shown here is derived from an EMBL/GenBank/DDBJ whole genome shotgun (WGS) entry which is preliminary data.</text>
</comment>
<organism evidence="4 5">
    <name type="scientific">Aneurinibacillus danicus</name>
    <dbReference type="NCBI Taxonomy" id="267746"/>
    <lineage>
        <taxon>Bacteria</taxon>
        <taxon>Bacillati</taxon>
        <taxon>Bacillota</taxon>
        <taxon>Bacilli</taxon>
        <taxon>Bacillales</taxon>
        <taxon>Paenibacillaceae</taxon>
        <taxon>Aneurinibacillus group</taxon>
        <taxon>Aneurinibacillus</taxon>
    </lineage>
</organism>
<dbReference type="GO" id="GO:0003677">
    <property type="term" value="F:DNA binding"/>
    <property type="evidence" value="ECO:0007669"/>
    <property type="project" value="UniProtKB-KW"/>
</dbReference>
<evidence type="ECO:0000259" key="3">
    <source>
        <dbReference type="PROSITE" id="PS50937"/>
    </source>
</evidence>
<dbReference type="PANTHER" id="PTHR30204:SF95">
    <property type="entry name" value="HTH-TYPE TRANSCRIPTIONAL REGULATOR CUER"/>
    <property type="match status" value="1"/>
</dbReference>
<dbReference type="Gene3D" id="1.10.1660.10">
    <property type="match status" value="1"/>
</dbReference>
<feature type="coiled-coil region" evidence="2">
    <location>
        <begin position="80"/>
        <end position="114"/>
    </location>
</feature>
<dbReference type="InterPro" id="IPR047057">
    <property type="entry name" value="MerR_fam"/>
</dbReference>
<dbReference type="SMART" id="SM00422">
    <property type="entry name" value="HTH_MERR"/>
    <property type="match status" value="1"/>
</dbReference>
<dbReference type="InterPro" id="IPR000551">
    <property type="entry name" value="MerR-type_HTH_dom"/>
</dbReference>
<protein>
    <submittedName>
        <fullName evidence="4">MerR family transcriptional regulator</fullName>
    </submittedName>
</protein>
<dbReference type="PANTHER" id="PTHR30204">
    <property type="entry name" value="REDOX-CYCLING DRUG-SENSING TRANSCRIPTIONAL ACTIVATOR SOXR"/>
    <property type="match status" value="1"/>
</dbReference>
<evidence type="ECO:0000256" key="2">
    <source>
        <dbReference type="SAM" id="Coils"/>
    </source>
</evidence>
<sequence length="136" mass="15960">MAARAQLSKRTIDYYTNLGLLNAQRSEANYRLYPEETLERLRLIECFKRQKLTLEEIKERLEQWQVGRAQGETADVMKCMQEIQGDMRELEERVQELTLRLKKMDEKQARLVARQLSLQGSSLLHTLMLLLGDASF</sequence>
<dbReference type="PROSITE" id="PS50937">
    <property type="entry name" value="HTH_MERR_2"/>
    <property type="match status" value="1"/>
</dbReference>
<dbReference type="AlphaFoldDB" id="A0A511V8B8"/>
<keyword evidence="1" id="KW-0238">DNA-binding</keyword>
<keyword evidence="2" id="KW-0175">Coiled coil</keyword>
<dbReference type="InterPro" id="IPR009061">
    <property type="entry name" value="DNA-bd_dom_put_sf"/>
</dbReference>
<reference evidence="4 5" key="1">
    <citation type="submission" date="2019-07" db="EMBL/GenBank/DDBJ databases">
        <title>Whole genome shotgun sequence of Aneurinibacillus danicus NBRC 102444.</title>
        <authorList>
            <person name="Hosoyama A."/>
            <person name="Uohara A."/>
            <person name="Ohji S."/>
            <person name="Ichikawa N."/>
        </authorList>
    </citation>
    <scope>NUCLEOTIDE SEQUENCE [LARGE SCALE GENOMIC DNA]</scope>
    <source>
        <strain evidence="4 5">NBRC 102444</strain>
    </source>
</reference>
<dbReference type="Proteomes" id="UP000321157">
    <property type="component" value="Unassembled WGS sequence"/>
</dbReference>
<name>A0A511V8B8_9BACL</name>
<accession>A0A511V8B8</accession>
<evidence type="ECO:0000256" key="1">
    <source>
        <dbReference type="ARBA" id="ARBA00023125"/>
    </source>
</evidence>